<comment type="caution">
    <text evidence="2">The sequence shown here is derived from an EMBL/GenBank/DDBJ whole genome shotgun (WGS) entry which is preliminary data.</text>
</comment>
<reference evidence="2" key="2">
    <citation type="submission" date="2023-06" db="EMBL/GenBank/DDBJ databases">
        <authorList>
            <consortium name="Lawrence Berkeley National Laboratory"/>
            <person name="Haridas S."/>
            <person name="Hensen N."/>
            <person name="Bonometti L."/>
            <person name="Westerberg I."/>
            <person name="Brannstrom I.O."/>
            <person name="Guillou S."/>
            <person name="Cros-Aarteil S."/>
            <person name="Calhoun S."/>
            <person name="Kuo A."/>
            <person name="Mondo S."/>
            <person name="Pangilinan J."/>
            <person name="Riley R."/>
            <person name="Labutti K."/>
            <person name="Andreopoulos B."/>
            <person name="Lipzen A."/>
            <person name="Chen C."/>
            <person name="Yanf M."/>
            <person name="Daum C."/>
            <person name="Ng V."/>
            <person name="Clum A."/>
            <person name="Steindorff A."/>
            <person name="Ohm R."/>
            <person name="Martin F."/>
            <person name="Silar P."/>
            <person name="Natvig D."/>
            <person name="Lalanne C."/>
            <person name="Gautier V."/>
            <person name="Ament-Velasquez S.L."/>
            <person name="Kruys A."/>
            <person name="Hutchinson M.I."/>
            <person name="Powell A.J."/>
            <person name="Barry K."/>
            <person name="Miller A.N."/>
            <person name="Grigoriev I.V."/>
            <person name="Debuchy R."/>
            <person name="Gladieux P."/>
            <person name="Thoren M.H."/>
            <person name="Johannesson H."/>
        </authorList>
    </citation>
    <scope>NUCLEOTIDE SEQUENCE</scope>
    <source>
        <strain evidence="2">CBS 958.72</strain>
    </source>
</reference>
<gene>
    <name evidence="2" type="ORF">B0T24DRAFT_685241</name>
</gene>
<keyword evidence="3" id="KW-1185">Reference proteome</keyword>
<protein>
    <submittedName>
        <fullName evidence="2">Uncharacterized protein</fullName>
    </submittedName>
</protein>
<name>A0AAE0MYB8_9PEZI</name>
<accession>A0AAE0MYB8</accession>
<dbReference type="Proteomes" id="UP001287356">
    <property type="component" value="Unassembled WGS sequence"/>
</dbReference>
<feature type="region of interest" description="Disordered" evidence="1">
    <location>
        <begin position="80"/>
        <end position="99"/>
    </location>
</feature>
<dbReference type="AlphaFoldDB" id="A0AAE0MYB8"/>
<evidence type="ECO:0000313" key="2">
    <source>
        <dbReference type="EMBL" id="KAK3360818.1"/>
    </source>
</evidence>
<proteinExistence type="predicted"/>
<organism evidence="2 3">
    <name type="scientific">Lasiosphaeria ovina</name>
    <dbReference type="NCBI Taxonomy" id="92902"/>
    <lineage>
        <taxon>Eukaryota</taxon>
        <taxon>Fungi</taxon>
        <taxon>Dikarya</taxon>
        <taxon>Ascomycota</taxon>
        <taxon>Pezizomycotina</taxon>
        <taxon>Sordariomycetes</taxon>
        <taxon>Sordariomycetidae</taxon>
        <taxon>Sordariales</taxon>
        <taxon>Lasiosphaeriaceae</taxon>
        <taxon>Lasiosphaeria</taxon>
    </lineage>
</organism>
<sequence>MEFLLHQQFPDDVFTKAAFWGQLPVFQAVLAGETQDDYNYLAQQIKHGALDEYFPHPRTKANKTVYVDDISDDDYCEDEPPAQAVGDAADDNTKDADDADFKKLNGMHQKVRTAGRTRLTMGAFPNEVLNTRAGLFSLWQFLRSQNREREKAV</sequence>
<evidence type="ECO:0000256" key="1">
    <source>
        <dbReference type="SAM" id="MobiDB-lite"/>
    </source>
</evidence>
<evidence type="ECO:0000313" key="3">
    <source>
        <dbReference type="Proteomes" id="UP001287356"/>
    </source>
</evidence>
<reference evidence="2" key="1">
    <citation type="journal article" date="2023" name="Mol. Phylogenet. Evol.">
        <title>Genome-scale phylogeny and comparative genomics of the fungal order Sordariales.</title>
        <authorList>
            <person name="Hensen N."/>
            <person name="Bonometti L."/>
            <person name="Westerberg I."/>
            <person name="Brannstrom I.O."/>
            <person name="Guillou S."/>
            <person name="Cros-Aarteil S."/>
            <person name="Calhoun S."/>
            <person name="Haridas S."/>
            <person name="Kuo A."/>
            <person name="Mondo S."/>
            <person name="Pangilinan J."/>
            <person name="Riley R."/>
            <person name="LaButti K."/>
            <person name="Andreopoulos B."/>
            <person name="Lipzen A."/>
            <person name="Chen C."/>
            <person name="Yan M."/>
            <person name="Daum C."/>
            <person name="Ng V."/>
            <person name="Clum A."/>
            <person name="Steindorff A."/>
            <person name="Ohm R.A."/>
            <person name="Martin F."/>
            <person name="Silar P."/>
            <person name="Natvig D.O."/>
            <person name="Lalanne C."/>
            <person name="Gautier V."/>
            <person name="Ament-Velasquez S.L."/>
            <person name="Kruys A."/>
            <person name="Hutchinson M.I."/>
            <person name="Powell A.J."/>
            <person name="Barry K."/>
            <person name="Miller A.N."/>
            <person name="Grigoriev I.V."/>
            <person name="Debuchy R."/>
            <person name="Gladieux P."/>
            <person name="Hiltunen Thoren M."/>
            <person name="Johannesson H."/>
        </authorList>
    </citation>
    <scope>NUCLEOTIDE SEQUENCE</scope>
    <source>
        <strain evidence="2">CBS 958.72</strain>
    </source>
</reference>
<dbReference type="EMBL" id="JAULSN010000014">
    <property type="protein sequence ID" value="KAK3360818.1"/>
    <property type="molecule type" value="Genomic_DNA"/>
</dbReference>